<reference evidence="2" key="1">
    <citation type="submission" date="2007-07" db="EMBL/GenBank/DDBJ databases">
        <title>PCAP assembly of the Caenorhabditis remanei genome.</title>
        <authorList>
            <consortium name="The Caenorhabditis remanei Sequencing Consortium"/>
            <person name="Wilson R.K."/>
        </authorList>
    </citation>
    <scope>NUCLEOTIDE SEQUENCE [LARGE SCALE GENOMIC DNA]</scope>
    <source>
        <strain evidence="2">PB4641</strain>
    </source>
</reference>
<dbReference type="HOGENOM" id="CLU_044397_1_0_1"/>
<evidence type="ECO:0000259" key="1">
    <source>
        <dbReference type="PROSITE" id="PS50181"/>
    </source>
</evidence>
<keyword evidence="3" id="KW-1185">Reference proteome</keyword>
<dbReference type="AlphaFoldDB" id="E3MXE9"/>
<dbReference type="EMBL" id="DS268491">
    <property type="protein sequence ID" value="EFP11595.1"/>
    <property type="molecule type" value="Genomic_DNA"/>
</dbReference>
<dbReference type="RefSeq" id="XP_003099169.2">
    <property type="nucleotide sequence ID" value="XM_003099121.2"/>
</dbReference>
<dbReference type="InterPro" id="IPR001810">
    <property type="entry name" value="F-box_dom"/>
</dbReference>
<organism evidence="3">
    <name type="scientific">Caenorhabditis remanei</name>
    <name type="common">Caenorhabditis vulgaris</name>
    <dbReference type="NCBI Taxonomy" id="31234"/>
    <lineage>
        <taxon>Eukaryota</taxon>
        <taxon>Metazoa</taxon>
        <taxon>Ecdysozoa</taxon>
        <taxon>Nematoda</taxon>
        <taxon>Chromadorea</taxon>
        <taxon>Rhabditida</taxon>
        <taxon>Rhabditina</taxon>
        <taxon>Rhabditomorpha</taxon>
        <taxon>Rhabditoidea</taxon>
        <taxon>Rhabditidae</taxon>
        <taxon>Peloderinae</taxon>
        <taxon>Caenorhabditis</taxon>
    </lineage>
</organism>
<dbReference type="InterPro" id="IPR012885">
    <property type="entry name" value="F-box_Sdz-33"/>
</dbReference>
<dbReference type="PANTHER" id="PTHR21503">
    <property type="entry name" value="F-BOX-CONTAINING HYPOTHETICAL PROTEIN C.ELEGANS"/>
    <property type="match status" value="1"/>
</dbReference>
<dbReference type="eggNOG" id="ENOG502RAZH">
    <property type="taxonomic scope" value="Eukaryota"/>
</dbReference>
<evidence type="ECO:0000313" key="3">
    <source>
        <dbReference type="Proteomes" id="UP000008281"/>
    </source>
</evidence>
<sequence length="392" mass="45896">MESIGPKPPTFPLRKLPFVALRHVIQVMEMDEIVKTAITSKYMETIVKVCYIRIGSTEISFNGENTVIFIYNPDLIICCGNKTLLLDKGPNVMKKNFKSWFSETLTVLESTQKILPRVCDLFHCNQFSLVVFSGSGNWTTKDILEIPDFQNFKVLYLYGVGFEKEELDDVMEFGGREDQSLQIDRGMIPIDYTHPNVFNYTNVYYWDARWIRLEHLLSIKNNTIIKLGLNSLLPTDINKFLKFWANAEFDLFRHMHVDNTRREPIRFKTLFNGLVVLHGYRCRRWYKLIAVKSPETRKRQILSVNWSNECIYMSAWDINERVQVMGKDDEPYAPEFEILKMLERRRALKMELDTVGEDEMRKQELTVAIDQITTGITLKGVTFRNGWPILSR</sequence>
<evidence type="ECO:0000313" key="2">
    <source>
        <dbReference type="EMBL" id="EFP11595.1"/>
    </source>
</evidence>
<dbReference type="CTD" id="9802508"/>
<dbReference type="InParanoid" id="E3MXE9"/>
<feature type="domain" description="F-box" evidence="1">
    <location>
        <begin position="10"/>
        <end position="54"/>
    </location>
</feature>
<dbReference type="PANTHER" id="PTHR21503:SF8">
    <property type="entry name" value="F-BOX ASSOCIATED DOMAIN-CONTAINING PROTEIN-RELATED"/>
    <property type="match status" value="1"/>
</dbReference>
<protein>
    <recommendedName>
        <fullName evidence="1">F-box domain-containing protein</fullName>
    </recommendedName>
</protein>
<accession>E3MXE9</accession>
<dbReference type="PROSITE" id="PS50181">
    <property type="entry name" value="FBOX"/>
    <property type="match status" value="1"/>
</dbReference>
<dbReference type="Proteomes" id="UP000008281">
    <property type="component" value="Unassembled WGS sequence"/>
</dbReference>
<name>E3MXE9_CAERE</name>
<dbReference type="Pfam" id="PF07735">
    <property type="entry name" value="FBA_2"/>
    <property type="match status" value="1"/>
</dbReference>
<gene>
    <name evidence="2" type="ORF">CRE_28899</name>
</gene>
<proteinExistence type="predicted"/>
<dbReference type="GeneID" id="9802508"/>
<dbReference type="KEGG" id="crq:GCK72_003808"/>